<evidence type="ECO:0000259" key="3">
    <source>
        <dbReference type="PROSITE" id="PS51462"/>
    </source>
</evidence>
<organism evidence="4 5">
    <name type="scientific">Pseudomonas monteilii</name>
    <dbReference type="NCBI Taxonomy" id="76759"/>
    <lineage>
        <taxon>Bacteria</taxon>
        <taxon>Pseudomonadati</taxon>
        <taxon>Pseudomonadota</taxon>
        <taxon>Gammaproteobacteria</taxon>
        <taxon>Pseudomonadales</taxon>
        <taxon>Pseudomonadaceae</taxon>
        <taxon>Pseudomonas</taxon>
    </lineage>
</organism>
<dbReference type="PANTHER" id="PTHR43046:SF14">
    <property type="entry name" value="MUTT_NUDIX FAMILY PROTEIN"/>
    <property type="match status" value="1"/>
</dbReference>
<dbReference type="Proteomes" id="UP000464593">
    <property type="component" value="Chromosome"/>
</dbReference>
<dbReference type="Pfam" id="PF00293">
    <property type="entry name" value="NUDIX"/>
    <property type="match status" value="1"/>
</dbReference>
<feature type="domain" description="Nudix hydrolase" evidence="3">
    <location>
        <begin position="1"/>
        <end position="112"/>
    </location>
</feature>
<name>A0AAE6RCP4_9PSED</name>
<dbReference type="AlphaFoldDB" id="A0AAE6RCP4"/>
<dbReference type="InterPro" id="IPR015797">
    <property type="entry name" value="NUDIX_hydrolase-like_dom_sf"/>
</dbReference>
<reference evidence="4 5" key="1">
    <citation type="submission" date="2019-05" db="EMBL/GenBank/DDBJ databases">
        <title>Complete genome sequence of Pseudomonas Pseudomonas resinovorans.</title>
        <authorList>
            <person name="Chen H.-P."/>
        </authorList>
    </citation>
    <scope>NUCLEOTIDE SEQUENCE [LARGE SCALE GENOMIC DNA]</scope>
    <source>
        <strain evidence="4 5">TCU-CK1</strain>
    </source>
</reference>
<evidence type="ECO:0000256" key="1">
    <source>
        <dbReference type="ARBA" id="ARBA00001946"/>
    </source>
</evidence>
<comment type="cofactor">
    <cofactor evidence="1">
        <name>Mg(2+)</name>
        <dbReference type="ChEBI" id="CHEBI:18420"/>
    </cofactor>
</comment>
<protein>
    <submittedName>
        <fullName evidence="4">MutT/nudix family protein</fullName>
    </submittedName>
</protein>
<dbReference type="GO" id="GO:0016787">
    <property type="term" value="F:hydrolase activity"/>
    <property type="evidence" value="ECO:0007669"/>
    <property type="project" value="UniProtKB-KW"/>
</dbReference>
<dbReference type="EMBL" id="CP040324">
    <property type="protein sequence ID" value="QHB28556.1"/>
    <property type="molecule type" value="Genomic_DNA"/>
</dbReference>
<gene>
    <name evidence="4" type="ORF">TCK1_3210</name>
</gene>
<evidence type="ECO:0000313" key="4">
    <source>
        <dbReference type="EMBL" id="QHB28556.1"/>
    </source>
</evidence>
<dbReference type="InterPro" id="IPR000086">
    <property type="entry name" value="NUDIX_hydrolase_dom"/>
</dbReference>
<proteinExistence type="predicted"/>
<dbReference type="Gene3D" id="3.90.79.10">
    <property type="entry name" value="Nucleoside Triphosphate Pyrophosphohydrolase"/>
    <property type="match status" value="1"/>
</dbReference>
<accession>A0AAE6RCP4</accession>
<dbReference type="PROSITE" id="PS51462">
    <property type="entry name" value="NUDIX"/>
    <property type="match status" value="1"/>
</dbReference>
<dbReference type="SUPFAM" id="SSF55811">
    <property type="entry name" value="Nudix"/>
    <property type="match status" value="1"/>
</dbReference>
<dbReference type="PRINTS" id="PR00502">
    <property type="entry name" value="NUDIXFAMILY"/>
</dbReference>
<evidence type="ECO:0000256" key="2">
    <source>
        <dbReference type="ARBA" id="ARBA00022801"/>
    </source>
</evidence>
<sequence length="115" mass="13041">MRPGRQGLACRKEALEWSLPGGNIDPGETQLEAARRELQEETCLPLSDAQFLGHHVLQAAEHWVYRMAVPSSRVPQPSHETVECRWFLIQEVSQLQVKPSNLELLRREGFIAVKG</sequence>
<dbReference type="PANTHER" id="PTHR43046">
    <property type="entry name" value="GDP-MANNOSE MANNOSYL HYDROLASE"/>
    <property type="match status" value="1"/>
</dbReference>
<keyword evidence="2" id="KW-0378">Hydrolase</keyword>
<dbReference type="InterPro" id="IPR020476">
    <property type="entry name" value="Nudix_hydrolase"/>
</dbReference>
<evidence type="ECO:0000313" key="5">
    <source>
        <dbReference type="Proteomes" id="UP000464593"/>
    </source>
</evidence>